<dbReference type="EMBL" id="CP034170">
    <property type="protein sequence ID" value="AZI58119.1"/>
    <property type="molecule type" value="Genomic_DNA"/>
</dbReference>
<dbReference type="Pfam" id="PF12697">
    <property type="entry name" value="Abhydrolase_6"/>
    <property type="match status" value="1"/>
</dbReference>
<reference evidence="2 3" key="2">
    <citation type="submission" date="2018-12" db="EMBL/GenBank/DDBJ databases">
        <title>Nakamurella antarcticus sp. nov., isolated from Antarctica South Shetland Islands soil.</title>
        <authorList>
            <person name="Peng F."/>
        </authorList>
    </citation>
    <scope>NUCLEOTIDE SEQUENCE [LARGE SCALE GENOMIC DNA]</scope>
    <source>
        <strain evidence="2 3">S14-144</strain>
    </source>
</reference>
<dbReference type="AlphaFoldDB" id="A0A3G8ZLB8"/>
<dbReference type="Gene3D" id="3.40.50.1820">
    <property type="entry name" value="alpha/beta hydrolase"/>
    <property type="match status" value="1"/>
</dbReference>
<name>A0A3G8ZLB8_9ACTN</name>
<sequence>MSATPFPEPRGLGEAPGFNQLSAHGAKRVDLPGRHGPVAALDRHPAGEVVGTVLLVPGYTGSKEDFAPIVPMVAEAGYRVVSIDQPGQYESPGPDDEDAYLPAALGLVVADLIAELKSDIEGPLILLGHSYGGLVARSAVLAGADVAGLTLLCSGPAAFHTGPRLDALRESEIMLRAHGLAAAYGFREALTEELAGAQEQDLAAFRRTRFLRSSAAGLLGMGGALLNEPNRTHELAATGVQTQVVAGVDDNAWPFVDQAQMARALGTELILIPSSAHSPAIENPAGLMQVLLPQWRAWAEAHTRS</sequence>
<dbReference type="OrthoDB" id="3211023at2"/>
<protein>
    <submittedName>
        <fullName evidence="2">Alpha/beta hydrolase</fullName>
    </submittedName>
</protein>
<dbReference type="SUPFAM" id="SSF53474">
    <property type="entry name" value="alpha/beta-Hydrolases"/>
    <property type="match status" value="1"/>
</dbReference>
<reference evidence="2 3" key="1">
    <citation type="submission" date="2018-11" db="EMBL/GenBank/DDBJ databases">
        <authorList>
            <person name="Da X."/>
        </authorList>
    </citation>
    <scope>NUCLEOTIDE SEQUENCE [LARGE SCALE GENOMIC DNA]</scope>
    <source>
        <strain evidence="2 3">S14-144</strain>
    </source>
</reference>
<keyword evidence="2" id="KW-0378">Hydrolase</keyword>
<feature type="domain" description="AB hydrolase-1" evidence="1">
    <location>
        <begin position="53"/>
        <end position="287"/>
    </location>
</feature>
<dbReference type="InterPro" id="IPR029058">
    <property type="entry name" value="AB_hydrolase_fold"/>
</dbReference>
<dbReference type="GO" id="GO:0004806">
    <property type="term" value="F:triacylglycerol lipase activity"/>
    <property type="evidence" value="ECO:0007669"/>
    <property type="project" value="TreeGrafter"/>
</dbReference>
<dbReference type="PANTHER" id="PTHR43433">
    <property type="entry name" value="HYDROLASE, ALPHA/BETA FOLD FAMILY PROTEIN"/>
    <property type="match status" value="1"/>
</dbReference>
<evidence type="ECO:0000313" key="3">
    <source>
        <dbReference type="Proteomes" id="UP000268084"/>
    </source>
</evidence>
<dbReference type="KEGG" id="nak:EH165_08175"/>
<evidence type="ECO:0000259" key="1">
    <source>
        <dbReference type="Pfam" id="PF12697"/>
    </source>
</evidence>
<dbReference type="Proteomes" id="UP000268084">
    <property type="component" value="Chromosome"/>
</dbReference>
<proteinExistence type="predicted"/>
<organism evidence="2 3">
    <name type="scientific">Nakamurella antarctica</name>
    <dbReference type="NCBI Taxonomy" id="1902245"/>
    <lineage>
        <taxon>Bacteria</taxon>
        <taxon>Bacillati</taxon>
        <taxon>Actinomycetota</taxon>
        <taxon>Actinomycetes</taxon>
        <taxon>Nakamurellales</taxon>
        <taxon>Nakamurellaceae</taxon>
        <taxon>Nakamurella</taxon>
    </lineage>
</organism>
<dbReference type="InterPro" id="IPR050471">
    <property type="entry name" value="AB_hydrolase"/>
</dbReference>
<dbReference type="RefSeq" id="WP_124799029.1">
    <property type="nucleotide sequence ID" value="NZ_CP034170.1"/>
</dbReference>
<accession>A0A3G8ZLB8</accession>
<dbReference type="InterPro" id="IPR000073">
    <property type="entry name" value="AB_hydrolase_1"/>
</dbReference>
<dbReference type="GO" id="GO:0046503">
    <property type="term" value="P:glycerolipid catabolic process"/>
    <property type="evidence" value="ECO:0007669"/>
    <property type="project" value="TreeGrafter"/>
</dbReference>
<dbReference type="PANTHER" id="PTHR43433:SF5">
    <property type="entry name" value="AB HYDROLASE-1 DOMAIN-CONTAINING PROTEIN"/>
    <property type="match status" value="1"/>
</dbReference>
<evidence type="ECO:0000313" key="2">
    <source>
        <dbReference type="EMBL" id="AZI58119.1"/>
    </source>
</evidence>
<gene>
    <name evidence="2" type="ORF">EH165_08175</name>
</gene>
<keyword evidence="3" id="KW-1185">Reference proteome</keyword>